<gene>
    <name evidence="3" type="ORF">SLEP1_g46603</name>
</gene>
<dbReference type="Proteomes" id="UP001054252">
    <property type="component" value="Unassembled WGS sequence"/>
</dbReference>
<dbReference type="Pfam" id="PF07172">
    <property type="entry name" value="GRP"/>
    <property type="match status" value="1"/>
</dbReference>
<feature type="chain" id="PRO_5043495669" description="Phase-change related protein" evidence="2">
    <location>
        <begin position="27"/>
        <end position="84"/>
    </location>
</feature>
<dbReference type="AlphaFoldDB" id="A0AAV5LMU4"/>
<feature type="region of interest" description="Disordered" evidence="1">
    <location>
        <begin position="34"/>
        <end position="84"/>
    </location>
</feature>
<dbReference type="PANTHER" id="PTHR37389:SF16">
    <property type="entry name" value="GLYCINE-RICH CELL WALL STRUCTURAL PROTEIN"/>
    <property type="match status" value="1"/>
</dbReference>
<feature type="compositionally biased region" description="Basic residues" evidence="1">
    <location>
        <begin position="51"/>
        <end position="70"/>
    </location>
</feature>
<proteinExistence type="predicted"/>
<comment type="caution">
    <text evidence="3">The sequence shown here is derived from an EMBL/GenBank/DDBJ whole genome shotgun (WGS) entry which is preliminary data.</text>
</comment>
<sequence length="84" mass="9135">MASSKVLLLLGLAFAVVLLISSEVSARELAEATEATETAKIGEATTDAHHVEHHKHEKKHHHHHKKHHKPGQAGTVEAEAETDN</sequence>
<keyword evidence="4" id="KW-1185">Reference proteome</keyword>
<evidence type="ECO:0000256" key="1">
    <source>
        <dbReference type="SAM" id="MobiDB-lite"/>
    </source>
</evidence>
<organism evidence="3 4">
    <name type="scientific">Rubroshorea leprosula</name>
    <dbReference type="NCBI Taxonomy" id="152421"/>
    <lineage>
        <taxon>Eukaryota</taxon>
        <taxon>Viridiplantae</taxon>
        <taxon>Streptophyta</taxon>
        <taxon>Embryophyta</taxon>
        <taxon>Tracheophyta</taxon>
        <taxon>Spermatophyta</taxon>
        <taxon>Magnoliopsida</taxon>
        <taxon>eudicotyledons</taxon>
        <taxon>Gunneridae</taxon>
        <taxon>Pentapetalae</taxon>
        <taxon>rosids</taxon>
        <taxon>malvids</taxon>
        <taxon>Malvales</taxon>
        <taxon>Dipterocarpaceae</taxon>
        <taxon>Rubroshorea</taxon>
    </lineage>
</organism>
<feature type="compositionally biased region" description="Low complexity" evidence="1">
    <location>
        <begin position="34"/>
        <end position="45"/>
    </location>
</feature>
<accession>A0AAV5LMU4</accession>
<dbReference type="InterPro" id="IPR010800">
    <property type="entry name" value="GRP"/>
</dbReference>
<evidence type="ECO:0000313" key="4">
    <source>
        <dbReference type="Proteomes" id="UP001054252"/>
    </source>
</evidence>
<dbReference type="EMBL" id="BPVZ01000130">
    <property type="protein sequence ID" value="GKV38721.1"/>
    <property type="molecule type" value="Genomic_DNA"/>
</dbReference>
<feature type="signal peptide" evidence="2">
    <location>
        <begin position="1"/>
        <end position="26"/>
    </location>
</feature>
<name>A0AAV5LMU4_9ROSI</name>
<protein>
    <recommendedName>
        <fullName evidence="5">Phase-change related protein</fullName>
    </recommendedName>
</protein>
<reference evidence="3 4" key="1">
    <citation type="journal article" date="2021" name="Commun. Biol.">
        <title>The genome of Shorea leprosula (Dipterocarpaceae) highlights the ecological relevance of drought in aseasonal tropical rainforests.</title>
        <authorList>
            <person name="Ng K.K.S."/>
            <person name="Kobayashi M.J."/>
            <person name="Fawcett J.A."/>
            <person name="Hatakeyama M."/>
            <person name="Paape T."/>
            <person name="Ng C.H."/>
            <person name="Ang C.C."/>
            <person name="Tnah L.H."/>
            <person name="Lee C.T."/>
            <person name="Nishiyama T."/>
            <person name="Sese J."/>
            <person name="O'Brien M.J."/>
            <person name="Copetti D."/>
            <person name="Mohd Noor M.I."/>
            <person name="Ong R.C."/>
            <person name="Putra M."/>
            <person name="Sireger I.Z."/>
            <person name="Indrioko S."/>
            <person name="Kosugi Y."/>
            <person name="Izuno A."/>
            <person name="Isagi Y."/>
            <person name="Lee S.L."/>
            <person name="Shimizu K.K."/>
        </authorList>
    </citation>
    <scope>NUCLEOTIDE SEQUENCE [LARGE SCALE GENOMIC DNA]</scope>
    <source>
        <strain evidence="3">214</strain>
    </source>
</reference>
<evidence type="ECO:0000313" key="3">
    <source>
        <dbReference type="EMBL" id="GKV38721.1"/>
    </source>
</evidence>
<evidence type="ECO:0000256" key="2">
    <source>
        <dbReference type="SAM" id="SignalP"/>
    </source>
</evidence>
<evidence type="ECO:0008006" key="5">
    <source>
        <dbReference type="Google" id="ProtNLM"/>
    </source>
</evidence>
<keyword evidence="2" id="KW-0732">Signal</keyword>
<dbReference type="PANTHER" id="PTHR37389">
    <property type="entry name" value="NODULIN-24"/>
    <property type="match status" value="1"/>
</dbReference>